<organism evidence="2">
    <name type="scientific">Entomoneis paludosa</name>
    <dbReference type="NCBI Taxonomy" id="265537"/>
    <lineage>
        <taxon>Eukaryota</taxon>
        <taxon>Sar</taxon>
        <taxon>Stramenopiles</taxon>
        <taxon>Ochrophyta</taxon>
        <taxon>Bacillariophyta</taxon>
        <taxon>Bacillariophyceae</taxon>
        <taxon>Bacillariophycidae</taxon>
        <taxon>Entomoneidaceae</taxon>
        <taxon>Entomoneis</taxon>
    </lineage>
</organism>
<evidence type="ECO:0000256" key="1">
    <source>
        <dbReference type="SAM" id="MobiDB-lite"/>
    </source>
</evidence>
<sequence>MFDAIRREVASDTEEVGQVRTTASAVERATLWVSTSGSAHNQQEQQQFLPTPGAMVRGDLGLGQGIAVIHCHEGEVMIQLDSEYTLRIKLVEAARKGEDHKSSLQNNDTAGSSGGHTPAQLLVLCRALMLHAQEIYHAHSLRQDEARQREEEAEQAKQATSSFALRRKARQATSPRILQKCTCLGSKMLMERRVRGTLKQVQEWMKQSLLPSMPQMTEPIRLQVQWLPLSALDSHAQFTVSLVTANDDNHHCLWYVDVHLTGEKLSVTSFSSAAPAWSSSAAEYRKVDFYSEQELQLFLQHAIRNQLRLLLNQE</sequence>
<dbReference type="AlphaFoldDB" id="A0A6U3DUA1"/>
<dbReference type="EMBL" id="HBHT01035236">
    <property type="protein sequence ID" value="CAD9988195.1"/>
    <property type="molecule type" value="Transcribed_RNA"/>
</dbReference>
<evidence type="ECO:0008006" key="4">
    <source>
        <dbReference type="Google" id="ProtNLM"/>
    </source>
</evidence>
<proteinExistence type="predicted"/>
<name>A0A6U3DUA1_9STRA</name>
<gene>
    <name evidence="2" type="ORF">APAL1065_LOCUS23692</name>
    <name evidence="3" type="ORF">APAL1065_LOCUS23693</name>
</gene>
<evidence type="ECO:0000313" key="2">
    <source>
        <dbReference type="EMBL" id="CAD9988194.1"/>
    </source>
</evidence>
<feature type="region of interest" description="Disordered" evidence="1">
    <location>
        <begin position="96"/>
        <end position="115"/>
    </location>
</feature>
<protein>
    <recommendedName>
        <fullName evidence="4">Mediator of RNA polymerase II transcription subunit 17</fullName>
    </recommendedName>
</protein>
<reference evidence="2" key="1">
    <citation type="submission" date="2021-01" db="EMBL/GenBank/DDBJ databases">
        <authorList>
            <person name="Corre E."/>
            <person name="Pelletier E."/>
            <person name="Niang G."/>
            <person name="Scheremetjew M."/>
            <person name="Finn R."/>
            <person name="Kale V."/>
            <person name="Holt S."/>
            <person name="Cochrane G."/>
            <person name="Meng A."/>
            <person name="Brown T."/>
            <person name="Cohen L."/>
        </authorList>
    </citation>
    <scope>NUCLEOTIDE SEQUENCE</scope>
    <source>
        <strain evidence="2">CCMP125</strain>
    </source>
</reference>
<evidence type="ECO:0000313" key="3">
    <source>
        <dbReference type="EMBL" id="CAD9988195.1"/>
    </source>
</evidence>
<feature type="region of interest" description="Disordered" evidence="1">
    <location>
        <begin position="146"/>
        <end position="168"/>
    </location>
</feature>
<dbReference type="EMBL" id="HBHT01035235">
    <property type="protein sequence ID" value="CAD9988194.1"/>
    <property type="molecule type" value="Transcribed_RNA"/>
</dbReference>
<accession>A0A6U3DUA1</accession>